<dbReference type="EMBL" id="LSRX01000657">
    <property type="protein sequence ID" value="OLP91625.1"/>
    <property type="molecule type" value="Genomic_DNA"/>
</dbReference>
<sequence>MALSIWGLEPAPPMADKRKGDENTYVIHPEYKNKFRPGPTREIIRDVLQSKLDKEVSECWELAVVSPSVSRRAKESAWERGVSGTVTQTAMPQRCTATKASFASRQHTECTYTDSVSGLCTTSPSLRPGLARFTIRKQGFRV</sequence>
<evidence type="ECO:0000313" key="1">
    <source>
        <dbReference type="EMBL" id="OLP91625.1"/>
    </source>
</evidence>
<comment type="caution">
    <text evidence="1">The sequence shown here is derived from an EMBL/GenBank/DDBJ whole genome shotgun (WGS) entry which is preliminary data.</text>
</comment>
<name>A0A1Q9D8W0_SYMMI</name>
<proteinExistence type="predicted"/>
<dbReference type="OrthoDB" id="10260741at2759"/>
<protein>
    <submittedName>
        <fullName evidence="1">Uncharacterized protein</fullName>
    </submittedName>
</protein>
<dbReference type="Proteomes" id="UP000186817">
    <property type="component" value="Unassembled WGS sequence"/>
</dbReference>
<accession>A0A1Q9D8W0</accession>
<gene>
    <name evidence="1" type="ORF">AK812_SmicGene26678</name>
</gene>
<keyword evidence="2" id="KW-1185">Reference proteome</keyword>
<dbReference type="AlphaFoldDB" id="A0A1Q9D8W0"/>
<organism evidence="1 2">
    <name type="scientific">Symbiodinium microadriaticum</name>
    <name type="common">Dinoflagellate</name>
    <name type="synonym">Zooxanthella microadriatica</name>
    <dbReference type="NCBI Taxonomy" id="2951"/>
    <lineage>
        <taxon>Eukaryota</taxon>
        <taxon>Sar</taxon>
        <taxon>Alveolata</taxon>
        <taxon>Dinophyceae</taxon>
        <taxon>Suessiales</taxon>
        <taxon>Symbiodiniaceae</taxon>
        <taxon>Symbiodinium</taxon>
    </lineage>
</organism>
<reference evidence="1 2" key="1">
    <citation type="submission" date="2016-02" db="EMBL/GenBank/DDBJ databases">
        <title>Genome analysis of coral dinoflagellate symbionts highlights evolutionary adaptations to a symbiotic lifestyle.</title>
        <authorList>
            <person name="Aranda M."/>
            <person name="Li Y."/>
            <person name="Liew Y.J."/>
            <person name="Baumgarten S."/>
            <person name="Simakov O."/>
            <person name="Wilson M."/>
            <person name="Piel J."/>
            <person name="Ashoor H."/>
            <person name="Bougouffa S."/>
            <person name="Bajic V.B."/>
            <person name="Ryu T."/>
            <person name="Ravasi T."/>
            <person name="Bayer T."/>
            <person name="Micklem G."/>
            <person name="Kim H."/>
            <person name="Bhak J."/>
            <person name="Lajeunesse T.C."/>
            <person name="Voolstra C.R."/>
        </authorList>
    </citation>
    <scope>NUCLEOTIDE SEQUENCE [LARGE SCALE GENOMIC DNA]</scope>
    <source>
        <strain evidence="1 2">CCMP2467</strain>
    </source>
</reference>
<evidence type="ECO:0000313" key="2">
    <source>
        <dbReference type="Proteomes" id="UP000186817"/>
    </source>
</evidence>